<reference evidence="1 2" key="1">
    <citation type="submission" date="2018-08" db="EMBL/GenBank/DDBJ databases">
        <title>Genome Lactobacillus garii FI11369.</title>
        <authorList>
            <person name="Diaz M."/>
            <person name="Narbad A."/>
        </authorList>
    </citation>
    <scope>NUCLEOTIDE SEQUENCE [LARGE SCALE GENOMIC DNA]</scope>
    <source>
        <strain evidence="1 2">FI11369</strain>
    </source>
</reference>
<proteinExistence type="predicted"/>
<comment type="caution">
    <text evidence="1">The sequence shown here is derived from an EMBL/GenBank/DDBJ whole genome shotgun (WGS) entry which is preliminary data.</text>
</comment>
<dbReference type="Proteomes" id="UP000283633">
    <property type="component" value="Unassembled WGS sequence"/>
</dbReference>
<evidence type="ECO:0000313" key="2">
    <source>
        <dbReference type="Proteomes" id="UP000283633"/>
    </source>
</evidence>
<gene>
    <name evidence="1" type="ORF">D1831_14420</name>
</gene>
<name>A0A3R8KJ72_9LACO</name>
<feature type="non-terminal residue" evidence="1">
    <location>
        <position position="1"/>
    </location>
</feature>
<dbReference type="OrthoDB" id="2086240at2"/>
<organism evidence="1 2">
    <name type="scientific">Lactiplantibacillus garii</name>
    <dbReference type="NCBI Taxonomy" id="2306423"/>
    <lineage>
        <taxon>Bacteria</taxon>
        <taxon>Bacillati</taxon>
        <taxon>Bacillota</taxon>
        <taxon>Bacilli</taxon>
        <taxon>Lactobacillales</taxon>
        <taxon>Lactobacillaceae</taxon>
        <taxon>Lactiplantibacillus</taxon>
    </lineage>
</organism>
<dbReference type="EMBL" id="QWZQ01000131">
    <property type="protein sequence ID" value="RRK09146.1"/>
    <property type="molecule type" value="Genomic_DNA"/>
</dbReference>
<dbReference type="AlphaFoldDB" id="A0A3R8KJ72"/>
<accession>A0A3R8KJ72</accession>
<sequence length="184" mass="20684">SELPTDVRAIVDTTLFHNAKTGILFTSTRVYFHESLEHPISFEYQNIAEANYSEETKHGKSKEKVIPHINLSFIDETESYSVPTAITEWVNSPALASLLDDFGAANDVSENENTGTQDEDSEVTSTIYSLEDLPSKIKLAYAELLCNFALHDDHVVDANEYRSIISFAVRINLPQPEQLILNNY</sequence>
<protein>
    <submittedName>
        <fullName evidence="1">Uncharacterized protein</fullName>
    </submittedName>
</protein>
<evidence type="ECO:0000313" key="1">
    <source>
        <dbReference type="EMBL" id="RRK09146.1"/>
    </source>
</evidence>
<feature type="non-terminal residue" evidence="1">
    <location>
        <position position="184"/>
    </location>
</feature>
<dbReference type="RefSeq" id="WP_158610682.1">
    <property type="nucleotide sequence ID" value="NZ_QWZQ01000131.1"/>
</dbReference>
<keyword evidence="2" id="KW-1185">Reference proteome</keyword>